<accession>A0A7E4V531</accession>
<reference evidence="12" key="2">
    <citation type="submission" date="2020-10" db="UniProtKB">
        <authorList>
            <consortium name="WormBaseParasite"/>
        </authorList>
    </citation>
    <scope>IDENTIFICATION</scope>
</reference>
<keyword evidence="11" id="KW-1185">Reference proteome</keyword>
<dbReference type="InterPro" id="IPR000718">
    <property type="entry name" value="Peptidase_M13"/>
</dbReference>
<evidence type="ECO:0000256" key="4">
    <source>
        <dbReference type="ARBA" id="ARBA00022723"/>
    </source>
</evidence>
<sequence length="672" mass="78154">MVNTPVKWLFILPILFLAIFPTSQAAFADDVYKSIENPEAKAFGNRVCTNKECAKLAAMLIHNRNEKINPCEDFGAYGCGNFKITSNEKSYLLEGTQSIHRKLKRILESSPEPNEKQWCNLARSFYKKCLDTTSDVYPGLRVLLDEIGGWPALAAGTSDWTEFDESFEEYIANIHRKYQLDFFFKVKVFNVKHDNRRQNIIQVTPTLVEFNSSHLNDLSKHGSRFNPKLNIEQFDAELVETLTFHGEHKVLYDNTSISLQFPGTWYHYNYEFPNFDFEKYFTRLFDGIALFDRETVVAFESAEYFRQFHKLLRPENRRKVANLASVLVLRHLLDIPKTEQSCMYYMNSALKYPTAQMYIEKHMDRDAVLKATEMVKLVKEELRESLKNASWLDDQTRANAILKVDKMAYSVGYPENLFNDTYVEDNWNIPPSPSSESFYQLAARIERKLIASSLSQIKRQPDTISWEMPILMVNAYYYPTKNKVVIQQGLFQLPFYDKNLPDYVNYATMGFIVSHEIMHAFDNQGRFYDAFGNDVNWWENATSVKYDEKTSCYVKQYTDEGVDGMLTLGENIADNVGIKLAYGAYKRLLKRSGEYTEPALPTFEKFSMEQMFFIVYNHQWCSNGQIEVDANDPHPPEDIRVKMVARNSKHFSKAFNCEKTSPMNPEEKCSIW</sequence>
<evidence type="ECO:0000313" key="12">
    <source>
        <dbReference type="WBParaSite" id="Pan_g16632.t1"/>
    </source>
</evidence>
<keyword evidence="4" id="KW-0479">Metal-binding</keyword>
<dbReference type="InterPro" id="IPR024079">
    <property type="entry name" value="MetalloPept_cat_dom_sf"/>
</dbReference>
<keyword evidence="6" id="KW-0862">Zinc</keyword>
<dbReference type="PANTHER" id="PTHR11733:SF167">
    <property type="entry name" value="FI17812P1-RELATED"/>
    <property type="match status" value="1"/>
</dbReference>
<dbReference type="PANTHER" id="PTHR11733">
    <property type="entry name" value="ZINC METALLOPROTEASE FAMILY M13 NEPRILYSIN-RELATED"/>
    <property type="match status" value="1"/>
</dbReference>
<evidence type="ECO:0000313" key="11">
    <source>
        <dbReference type="Proteomes" id="UP000492821"/>
    </source>
</evidence>
<dbReference type="WBParaSite" id="Pan_g16632.t1">
    <property type="protein sequence ID" value="Pan_g16632.t1"/>
    <property type="gene ID" value="Pan_g16632"/>
</dbReference>
<dbReference type="InterPro" id="IPR008753">
    <property type="entry name" value="Peptidase_M13_N"/>
</dbReference>
<dbReference type="GO" id="GO:0004222">
    <property type="term" value="F:metalloendopeptidase activity"/>
    <property type="evidence" value="ECO:0007669"/>
    <property type="project" value="InterPro"/>
</dbReference>
<keyword evidence="7" id="KW-0482">Metalloprotease</keyword>
<dbReference type="PRINTS" id="PR00786">
    <property type="entry name" value="NEPRILYSIN"/>
</dbReference>
<keyword evidence="3" id="KW-0645">Protease</keyword>
<evidence type="ECO:0000256" key="8">
    <source>
        <dbReference type="SAM" id="SignalP"/>
    </source>
</evidence>
<evidence type="ECO:0000256" key="5">
    <source>
        <dbReference type="ARBA" id="ARBA00022801"/>
    </source>
</evidence>
<comment type="cofactor">
    <cofactor evidence="1">
        <name>Zn(2+)</name>
        <dbReference type="ChEBI" id="CHEBI:29105"/>
    </cofactor>
</comment>
<reference evidence="11" key="1">
    <citation type="journal article" date="2013" name="Genetics">
        <title>The draft genome and transcriptome of Panagrellus redivivus are shaped by the harsh demands of a free-living lifestyle.</title>
        <authorList>
            <person name="Srinivasan J."/>
            <person name="Dillman A.R."/>
            <person name="Macchietto M.G."/>
            <person name="Heikkinen L."/>
            <person name="Lakso M."/>
            <person name="Fracchia K.M."/>
            <person name="Antoshechkin I."/>
            <person name="Mortazavi A."/>
            <person name="Wong G."/>
            <person name="Sternberg P.W."/>
        </authorList>
    </citation>
    <scope>NUCLEOTIDE SEQUENCE [LARGE SCALE GENOMIC DNA]</scope>
    <source>
        <strain evidence="11">MT8872</strain>
    </source>
</reference>
<name>A0A7E4V531_PANRE</name>
<evidence type="ECO:0000256" key="6">
    <source>
        <dbReference type="ARBA" id="ARBA00022833"/>
    </source>
</evidence>
<dbReference type="SUPFAM" id="SSF55486">
    <property type="entry name" value="Metalloproteases ('zincins'), catalytic domain"/>
    <property type="match status" value="1"/>
</dbReference>
<protein>
    <submittedName>
        <fullName evidence="12">Peptidase_M13 domain-containing protein</fullName>
    </submittedName>
</protein>
<keyword evidence="5" id="KW-0378">Hydrolase</keyword>
<dbReference type="InterPro" id="IPR042089">
    <property type="entry name" value="Peptidase_M13_dom_2"/>
</dbReference>
<evidence type="ECO:0000256" key="3">
    <source>
        <dbReference type="ARBA" id="ARBA00022670"/>
    </source>
</evidence>
<dbReference type="Pfam" id="PF05649">
    <property type="entry name" value="Peptidase_M13_N"/>
    <property type="match status" value="1"/>
</dbReference>
<feature type="domain" description="Peptidase M13 N-terminal" evidence="10">
    <location>
        <begin position="70"/>
        <end position="414"/>
    </location>
</feature>
<dbReference type="Gene3D" id="1.10.1380.10">
    <property type="entry name" value="Neutral endopeptidase , domain2"/>
    <property type="match status" value="1"/>
</dbReference>
<feature type="chain" id="PRO_5029022217" evidence="8">
    <location>
        <begin position="26"/>
        <end position="672"/>
    </location>
</feature>
<organism evidence="11 12">
    <name type="scientific">Panagrellus redivivus</name>
    <name type="common">Microworm</name>
    <dbReference type="NCBI Taxonomy" id="6233"/>
    <lineage>
        <taxon>Eukaryota</taxon>
        <taxon>Metazoa</taxon>
        <taxon>Ecdysozoa</taxon>
        <taxon>Nematoda</taxon>
        <taxon>Chromadorea</taxon>
        <taxon>Rhabditida</taxon>
        <taxon>Tylenchina</taxon>
        <taxon>Panagrolaimomorpha</taxon>
        <taxon>Panagrolaimoidea</taxon>
        <taxon>Panagrolaimidae</taxon>
        <taxon>Panagrellus</taxon>
    </lineage>
</organism>
<dbReference type="PROSITE" id="PS51885">
    <property type="entry name" value="NEPRILYSIN"/>
    <property type="match status" value="1"/>
</dbReference>
<dbReference type="CDD" id="cd08662">
    <property type="entry name" value="M13"/>
    <property type="match status" value="1"/>
</dbReference>
<comment type="similarity">
    <text evidence="2">Belongs to the peptidase M13 family.</text>
</comment>
<evidence type="ECO:0000259" key="9">
    <source>
        <dbReference type="Pfam" id="PF01431"/>
    </source>
</evidence>
<feature type="signal peptide" evidence="8">
    <location>
        <begin position="1"/>
        <end position="25"/>
    </location>
</feature>
<evidence type="ECO:0000256" key="7">
    <source>
        <dbReference type="ARBA" id="ARBA00023049"/>
    </source>
</evidence>
<dbReference type="GO" id="GO:0016485">
    <property type="term" value="P:protein processing"/>
    <property type="evidence" value="ECO:0007669"/>
    <property type="project" value="TreeGrafter"/>
</dbReference>
<dbReference type="Gene3D" id="3.40.390.10">
    <property type="entry name" value="Collagenase (Catalytic Domain)"/>
    <property type="match status" value="1"/>
</dbReference>
<evidence type="ECO:0000256" key="2">
    <source>
        <dbReference type="ARBA" id="ARBA00007357"/>
    </source>
</evidence>
<proteinExistence type="inferred from homology"/>
<dbReference type="AlphaFoldDB" id="A0A7E4V531"/>
<evidence type="ECO:0000259" key="10">
    <source>
        <dbReference type="Pfam" id="PF05649"/>
    </source>
</evidence>
<dbReference type="Proteomes" id="UP000492821">
    <property type="component" value="Unassembled WGS sequence"/>
</dbReference>
<dbReference type="GO" id="GO:0005886">
    <property type="term" value="C:plasma membrane"/>
    <property type="evidence" value="ECO:0007669"/>
    <property type="project" value="TreeGrafter"/>
</dbReference>
<feature type="domain" description="Peptidase M13 C-terminal" evidence="9">
    <location>
        <begin position="474"/>
        <end position="671"/>
    </location>
</feature>
<keyword evidence="8" id="KW-0732">Signal</keyword>
<dbReference type="InterPro" id="IPR018497">
    <property type="entry name" value="Peptidase_M13_C"/>
</dbReference>
<dbReference type="Pfam" id="PF01431">
    <property type="entry name" value="Peptidase_M13"/>
    <property type="match status" value="1"/>
</dbReference>
<evidence type="ECO:0000256" key="1">
    <source>
        <dbReference type="ARBA" id="ARBA00001947"/>
    </source>
</evidence>
<dbReference type="GO" id="GO:0046872">
    <property type="term" value="F:metal ion binding"/>
    <property type="evidence" value="ECO:0007669"/>
    <property type="project" value="UniProtKB-KW"/>
</dbReference>